<comment type="caution">
    <text evidence="2">The sequence shown here is derived from an EMBL/GenBank/DDBJ whole genome shotgun (WGS) entry which is preliminary data.</text>
</comment>
<organism evidence="2 3">
    <name type="scientific">Shackletoniella antarctica</name>
    <dbReference type="NCBI Taxonomy" id="268115"/>
    <lineage>
        <taxon>Bacteria</taxon>
        <taxon>Bacillati</taxon>
        <taxon>Cyanobacteriota</taxon>
        <taxon>Cyanophyceae</taxon>
        <taxon>Oculatellales</taxon>
        <taxon>Oculatellaceae</taxon>
        <taxon>Shackletoniella</taxon>
    </lineage>
</organism>
<reference evidence="2 3" key="2">
    <citation type="submission" date="2018-06" db="EMBL/GenBank/DDBJ databases">
        <title>Metagenomic assembly of (sub)arctic Cyanobacteria and their associated microbiome from non-axenic cultures.</title>
        <authorList>
            <person name="Baurain D."/>
        </authorList>
    </citation>
    <scope>NUCLEOTIDE SEQUENCE [LARGE SCALE GENOMIC DNA]</scope>
    <source>
        <strain evidence="2">ULC041bin1</strain>
    </source>
</reference>
<dbReference type="EMBL" id="QBMN01000108">
    <property type="protein sequence ID" value="PZO38130.1"/>
    <property type="molecule type" value="Genomic_DNA"/>
</dbReference>
<dbReference type="AlphaFoldDB" id="A0A2W4W1H1"/>
<gene>
    <name evidence="2" type="ORF">DCF17_15025</name>
</gene>
<evidence type="ECO:0000256" key="1">
    <source>
        <dbReference type="SAM" id="Coils"/>
    </source>
</evidence>
<sequence>MAIDTATDTATNRLETAVRNFQHVNQMVERYTRLCRAYVSLSERFHQLDVEHMTLKEQVVPLLKAFKAQQARLKTAEAENTQLQSLLSQQEAHLQSALDQQEALHRQELQQLTTTYEEKLQTLSSHVAELQPLEQLLSDDTHQELSAAEAQMELVETTLQEIADDSSPDLSGEEKTLLAAYRADPAAFLVAAADAPVGADVSTEEPVASLWHYYYDEHMPDGFEQ</sequence>
<reference evidence="3" key="1">
    <citation type="submission" date="2018-04" db="EMBL/GenBank/DDBJ databases">
        <authorList>
            <person name="Cornet L."/>
        </authorList>
    </citation>
    <scope>NUCLEOTIDE SEQUENCE [LARGE SCALE GENOMIC DNA]</scope>
</reference>
<accession>A0A2W4W1H1</accession>
<protein>
    <submittedName>
        <fullName evidence="2">Uncharacterized protein</fullName>
    </submittedName>
</protein>
<feature type="coiled-coil region" evidence="1">
    <location>
        <begin position="66"/>
        <end position="93"/>
    </location>
</feature>
<evidence type="ECO:0000313" key="2">
    <source>
        <dbReference type="EMBL" id="PZO38130.1"/>
    </source>
</evidence>
<name>A0A2W4W1H1_9CYAN</name>
<keyword evidence="1" id="KW-0175">Coiled coil</keyword>
<evidence type="ECO:0000313" key="3">
    <source>
        <dbReference type="Proteomes" id="UP000249081"/>
    </source>
</evidence>
<proteinExistence type="predicted"/>
<dbReference type="Proteomes" id="UP000249081">
    <property type="component" value="Unassembled WGS sequence"/>
</dbReference>